<protein>
    <recommendedName>
        <fullName evidence="3">ParB/Sulfiredoxin domain-containing protein</fullName>
    </recommendedName>
</protein>
<sequence length="214" mass="23987">MTTLSQKYANKDTRDGIAVNKSYLAPFHQFFLEPGYNIREADEQHVEYFAQCWAEGAPLPPLTVIVKDNGLLIVDGQHRYLGAQRAIERGHDIARIECKDFTGTEADRVAFMDVPQEIKERIKQGQMSYASGVAVTREHGEKAVEVVEEAHKEAKAAGKDKITAKQLNKKQKKETDVPRIMQLLQGATQAAFGKNDYLCLQPGVIDEMELINGR</sequence>
<evidence type="ECO:0000313" key="1">
    <source>
        <dbReference type="EMBL" id="KAF2282431.1"/>
    </source>
</evidence>
<dbReference type="AlphaFoldDB" id="A0A6A6K0T1"/>
<comment type="caution">
    <text evidence="1">The sequence shown here is derived from an EMBL/GenBank/DDBJ whole genome shotgun (WGS) entry which is preliminary data.</text>
</comment>
<gene>
    <name evidence="1" type="ORF">GH714_044116</name>
</gene>
<keyword evidence="2" id="KW-1185">Reference proteome</keyword>
<accession>A0A6A6K0T1</accession>
<dbReference type="EMBL" id="JAAGAX010000225">
    <property type="protein sequence ID" value="KAF2282431.1"/>
    <property type="molecule type" value="Genomic_DNA"/>
</dbReference>
<evidence type="ECO:0000313" key="2">
    <source>
        <dbReference type="Proteomes" id="UP000467840"/>
    </source>
</evidence>
<name>A0A6A6K0T1_HEVBR</name>
<dbReference type="SUPFAM" id="SSF110849">
    <property type="entry name" value="ParB/Sulfiredoxin"/>
    <property type="match status" value="1"/>
</dbReference>
<evidence type="ECO:0008006" key="3">
    <source>
        <dbReference type="Google" id="ProtNLM"/>
    </source>
</evidence>
<dbReference type="InterPro" id="IPR036086">
    <property type="entry name" value="ParB/Sulfiredoxin_sf"/>
</dbReference>
<proteinExistence type="predicted"/>
<dbReference type="Proteomes" id="UP000467840">
    <property type="component" value="Unassembled WGS sequence"/>
</dbReference>
<reference evidence="1 2" key="1">
    <citation type="journal article" date="2020" name="Mol. Plant">
        <title>The Chromosome-Based Rubber Tree Genome Provides New Insights into Spurge Genome Evolution and Rubber Biosynthesis.</title>
        <authorList>
            <person name="Liu J."/>
            <person name="Shi C."/>
            <person name="Shi C.C."/>
            <person name="Li W."/>
            <person name="Zhang Q.J."/>
            <person name="Zhang Y."/>
            <person name="Li K."/>
            <person name="Lu H.F."/>
            <person name="Shi C."/>
            <person name="Zhu S.T."/>
            <person name="Xiao Z.Y."/>
            <person name="Nan H."/>
            <person name="Yue Y."/>
            <person name="Zhu X.G."/>
            <person name="Wu Y."/>
            <person name="Hong X.N."/>
            <person name="Fan G.Y."/>
            <person name="Tong Y."/>
            <person name="Zhang D."/>
            <person name="Mao C.L."/>
            <person name="Liu Y.L."/>
            <person name="Hao S.J."/>
            <person name="Liu W.Q."/>
            <person name="Lv M.Q."/>
            <person name="Zhang H.B."/>
            <person name="Liu Y."/>
            <person name="Hu-Tang G.R."/>
            <person name="Wang J.P."/>
            <person name="Wang J.H."/>
            <person name="Sun Y.H."/>
            <person name="Ni S.B."/>
            <person name="Chen W.B."/>
            <person name="Zhang X.C."/>
            <person name="Jiao Y.N."/>
            <person name="Eichler E.E."/>
            <person name="Li G.H."/>
            <person name="Liu X."/>
            <person name="Gao L.Z."/>
        </authorList>
    </citation>
    <scope>NUCLEOTIDE SEQUENCE [LARGE SCALE GENOMIC DNA]</scope>
    <source>
        <strain evidence="2">cv. GT1</strain>
        <tissue evidence="1">Leaf</tissue>
    </source>
</reference>
<dbReference type="CDD" id="cd16387">
    <property type="entry name" value="ParB_N_Srx"/>
    <property type="match status" value="1"/>
</dbReference>
<organism evidence="1 2">
    <name type="scientific">Hevea brasiliensis</name>
    <name type="common">Para rubber tree</name>
    <name type="synonym">Siphonia brasiliensis</name>
    <dbReference type="NCBI Taxonomy" id="3981"/>
    <lineage>
        <taxon>Eukaryota</taxon>
        <taxon>Viridiplantae</taxon>
        <taxon>Streptophyta</taxon>
        <taxon>Embryophyta</taxon>
        <taxon>Tracheophyta</taxon>
        <taxon>Spermatophyta</taxon>
        <taxon>Magnoliopsida</taxon>
        <taxon>eudicotyledons</taxon>
        <taxon>Gunneridae</taxon>
        <taxon>Pentapetalae</taxon>
        <taxon>rosids</taxon>
        <taxon>fabids</taxon>
        <taxon>Malpighiales</taxon>
        <taxon>Euphorbiaceae</taxon>
        <taxon>Crotonoideae</taxon>
        <taxon>Micrandreae</taxon>
        <taxon>Hevea</taxon>
    </lineage>
</organism>